<dbReference type="GO" id="GO:0000160">
    <property type="term" value="P:phosphorelay signal transduction system"/>
    <property type="evidence" value="ECO:0007669"/>
    <property type="project" value="InterPro"/>
</dbReference>
<dbReference type="InterPro" id="IPR036641">
    <property type="entry name" value="HPT_dom_sf"/>
</dbReference>
<reference evidence="3 4" key="1">
    <citation type="submission" date="2018-05" db="EMBL/GenBank/DDBJ databases">
        <title>The Hungate 1000. A catalogue of reference genomes from the rumen microbiome.</title>
        <authorList>
            <person name="Kelly W."/>
        </authorList>
    </citation>
    <scope>NUCLEOTIDE SEQUENCE [LARGE SCALE GENOMIC DNA]</scope>
    <source>
        <strain evidence="3 4">NLAE-zl-C242</strain>
    </source>
</reference>
<comment type="caution">
    <text evidence="3">The sequence shown here is derived from an EMBL/GenBank/DDBJ whole genome shotgun (WGS) entry which is preliminary data.</text>
</comment>
<evidence type="ECO:0000313" key="4">
    <source>
        <dbReference type="Proteomes" id="UP000245845"/>
    </source>
</evidence>
<keyword evidence="1" id="KW-0597">Phosphoprotein</keyword>
<evidence type="ECO:0000256" key="1">
    <source>
        <dbReference type="PROSITE-ProRule" id="PRU00110"/>
    </source>
</evidence>
<dbReference type="Gene3D" id="1.20.120.160">
    <property type="entry name" value="HPT domain"/>
    <property type="match status" value="1"/>
</dbReference>
<dbReference type="PROSITE" id="PS50894">
    <property type="entry name" value="HPT"/>
    <property type="match status" value="1"/>
</dbReference>
<proteinExistence type="predicted"/>
<dbReference type="SUPFAM" id="SSF47226">
    <property type="entry name" value="Histidine-containing phosphotransfer domain, HPT domain"/>
    <property type="match status" value="1"/>
</dbReference>
<evidence type="ECO:0000313" key="3">
    <source>
        <dbReference type="EMBL" id="PWJ31243.1"/>
    </source>
</evidence>
<dbReference type="AlphaFoldDB" id="A0A2Y9BAG5"/>
<dbReference type="RefSeq" id="WP_181368580.1">
    <property type="nucleotide sequence ID" value="NZ_BAAACK010000006.1"/>
</dbReference>
<accession>A0A2Y9BAG5</accession>
<dbReference type="InterPro" id="IPR008207">
    <property type="entry name" value="Sig_transdc_His_kin_Hpt_dom"/>
</dbReference>
<feature type="domain" description="HPt" evidence="2">
    <location>
        <begin position="23"/>
        <end position="117"/>
    </location>
</feature>
<dbReference type="Proteomes" id="UP000245845">
    <property type="component" value="Unassembled WGS sequence"/>
</dbReference>
<dbReference type="EMBL" id="QGDL01000002">
    <property type="protein sequence ID" value="PWJ31243.1"/>
    <property type="molecule type" value="Genomic_DNA"/>
</dbReference>
<keyword evidence="4" id="KW-1185">Reference proteome</keyword>
<protein>
    <submittedName>
        <fullName evidence="3">Hpt domain-containing protein</fullName>
    </submittedName>
</protein>
<feature type="modified residue" description="Phosphohistidine" evidence="1">
    <location>
        <position position="60"/>
    </location>
</feature>
<gene>
    <name evidence="3" type="ORF">A8806_10299</name>
</gene>
<evidence type="ECO:0000259" key="2">
    <source>
        <dbReference type="PROSITE" id="PS50894"/>
    </source>
</evidence>
<dbReference type="Pfam" id="PF01627">
    <property type="entry name" value="Hpt"/>
    <property type="match status" value="1"/>
</dbReference>
<name>A0A2Y9BAG5_9FIRM</name>
<organism evidence="3 4">
    <name type="scientific">Faecalicatena orotica</name>
    <dbReference type="NCBI Taxonomy" id="1544"/>
    <lineage>
        <taxon>Bacteria</taxon>
        <taxon>Bacillati</taxon>
        <taxon>Bacillota</taxon>
        <taxon>Clostridia</taxon>
        <taxon>Lachnospirales</taxon>
        <taxon>Lachnospiraceae</taxon>
        <taxon>Faecalicatena</taxon>
    </lineage>
</organism>
<sequence>MDIQKFYETIGVDYNLVLRRLLREHLIDKYLHLFLKDNNFDRLGKALEARDYEEAFKAAHTLKGLSLNLELTPLAEAAAELSAYLRPLTAETLDPDEVEKKYEKVKTEYETIKNLIS</sequence>